<dbReference type="GeneID" id="31362045"/>
<name>D3BDI0_HETP5</name>
<proteinExistence type="predicted"/>
<reference evidence="1 2" key="1">
    <citation type="journal article" date="2011" name="Genome Res.">
        <title>Phylogeny-wide analysis of social amoeba genomes highlights ancient origins for complex intercellular communication.</title>
        <authorList>
            <person name="Heidel A.J."/>
            <person name="Lawal H.M."/>
            <person name="Felder M."/>
            <person name="Schilde C."/>
            <person name="Helps N.R."/>
            <person name="Tunggal B."/>
            <person name="Rivero F."/>
            <person name="John U."/>
            <person name="Schleicher M."/>
            <person name="Eichinger L."/>
            <person name="Platzer M."/>
            <person name="Noegel A.A."/>
            <person name="Schaap P."/>
            <person name="Gloeckner G."/>
        </authorList>
    </citation>
    <scope>NUCLEOTIDE SEQUENCE [LARGE SCALE GENOMIC DNA]</scope>
    <source>
        <strain evidence="2">ATCC 26659 / Pp 5 / PN500</strain>
    </source>
</reference>
<dbReference type="AlphaFoldDB" id="D3BDI0"/>
<keyword evidence="2" id="KW-1185">Reference proteome</keyword>
<dbReference type="Proteomes" id="UP000001396">
    <property type="component" value="Unassembled WGS sequence"/>
</dbReference>
<dbReference type="InParanoid" id="D3BDI0"/>
<accession>D3BDI0</accession>
<organism evidence="1 2">
    <name type="scientific">Heterostelium pallidum (strain ATCC 26659 / Pp 5 / PN500)</name>
    <name type="common">Cellular slime mold</name>
    <name type="synonym">Polysphondylium pallidum</name>
    <dbReference type="NCBI Taxonomy" id="670386"/>
    <lineage>
        <taxon>Eukaryota</taxon>
        <taxon>Amoebozoa</taxon>
        <taxon>Evosea</taxon>
        <taxon>Eumycetozoa</taxon>
        <taxon>Dictyostelia</taxon>
        <taxon>Acytosteliales</taxon>
        <taxon>Acytosteliaceae</taxon>
        <taxon>Heterostelium</taxon>
    </lineage>
</organism>
<protein>
    <submittedName>
        <fullName evidence="1">Uncharacterized protein</fullName>
    </submittedName>
</protein>
<sequence>MKIEMLNVCLSRSLSSTYMWLCLVLATSEAFTLIMTTKEILDKQINYNINELEKMKREELVEIVKAYSLKHSHIRKDMLINAIIQYQQQIIDLKSKLIANNPIQQYFRGTVGYRLPTLIIYQIIQDIWNDDIIFNTNTDQLFSNYRWLFSIALVCKELFQLISTLFTRFQIESFQIFGDHSNPDTVGVEIKNHYLNQHSILKIISHLTMSLDILKEIASKSTKAELVLIFNHVYKLKLIVMKNKPMLIQQTKSMIQLMPNLESVQICGATINNINRPTGYIHIKSKHRFSPGPLHGTYRADPVANYAKKIYNVSVHTYGNQISENRDDNRAIEKTYPNLKFLYYRRRWNK</sequence>
<evidence type="ECO:0000313" key="1">
    <source>
        <dbReference type="EMBL" id="EFA80525.1"/>
    </source>
</evidence>
<gene>
    <name evidence="1" type="ORF">PPL_06563</name>
</gene>
<dbReference type="EMBL" id="ADBJ01000030">
    <property type="protein sequence ID" value="EFA80525.1"/>
    <property type="molecule type" value="Genomic_DNA"/>
</dbReference>
<dbReference type="RefSeq" id="XP_020432645.1">
    <property type="nucleotide sequence ID" value="XM_020577417.1"/>
</dbReference>
<evidence type="ECO:0000313" key="2">
    <source>
        <dbReference type="Proteomes" id="UP000001396"/>
    </source>
</evidence>
<comment type="caution">
    <text evidence="1">The sequence shown here is derived from an EMBL/GenBank/DDBJ whole genome shotgun (WGS) entry which is preliminary data.</text>
</comment>